<feature type="transmembrane region" description="Helical" evidence="1">
    <location>
        <begin position="185"/>
        <end position="209"/>
    </location>
</feature>
<feature type="transmembrane region" description="Helical" evidence="1">
    <location>
        <begin position="100"/>
        <end position="119"/>
    </location>
</feature>
<feature type="transmembrane region" description="Helical" evidence="1">
    <location>
        <begin position="22"/>
        <end position="42"/>
    </location>
</feature>
<evidence type="ECO:0000313" key="3">
    <source>
        <dbReference type="Proteomes" id="UP000262056"/>
    </source>
</evidence>
<sequence>MTRFVNKAGLVFKEMLPVLLRLLPKTLLFTYFGFFFLTKINLPIVDLGRHLVNGKLFVEQGSVLRTNLYSYTNADFPVVTHHWGVGVIFYLIYRVSGFEGLTFLNAVLASLTALFIYLSVRKRCFFGVFALSLLLLAPLFASRNEVRPENFSYLLLAMYVYIFESYGVGQFKLKLLLPFLFLLQVLWVNFHIFFVFGIIITAIYVFYFILVKKVGTQRWEVLVLLLSIVLASLVNPFGLEGLLTPFNIFRNYGYRISENQSVFFMQIRYPKFEYFFFEIAGLFLLGCITYLLYKKKAKDELPGIVISLIFLVLGGKYLRAIPLFVITAIPVMTLVLGEIKKKVFIYGALFVVIGLSLIPGTYFSPFQPGFGVGLGKDSMESLEFFNRNSLKGPVFNNYDIGSYLIYGLYPREKVFVDNRPEAYPEDFFTETYVPMQENEEKWKEVMARHNFNVIFFYRRDFTPWAQPFLITRLADHEWVPVYVDDFALILVRNGVLNKELIEKYRLPSEMFVVTK</sequence>
<feature type="transmembrane region" description="Helical" evidence="1">
    <location>
        <begin position="125"/>
        <end position="141"/>
    </location>
</feature>
<accession>A0A656PNB8</accession>
<evidence type="ECO:0000313" key="2">
    <source>
        <dbReference type="EMBL" id="HCQ40909.1"/>
    </source>
</evidence>
<evidence type="ECO:0008006" key="4">
    <source>
        <dbReference type="Google" id="ProtNLM"/>
    </source>
</evidence>
<reference evidence="2 3" key="1">
    <citation type="journal article" date="2018" name="Nat. Biotechnol.">
        <title>A standardized bacterial taxonomy based on genome phylogeny substantially revises the tree of life.</title>
        <authorList>
            <person name="Parks D.H."/>
            <person name="Chuvochina M."/>
            <person name="Waite D.W."/>
            <person name="Rinke C."/>
            <person name="Skarshewski A."/>
            <person name="Chaumeil P.A."/>
            <person name="Hugenholtz P."/>
        </authorList>
    </citation>
    <scope>NUCLEOTIDE SEQUENCE [LARGE SCALE GENOMIC DNA]</scope>
    <source>
        <strain evidence="2">UBA12021</strain>
    </source>
</reference>
<proteinExistence type="predicted"/>
<protein>
    <recommendedName>
        <fullName evidence="4">Glycosyltransferase RgtA/B/C/D-like domain-containing protein</fullName>
    </recommendedName>
</protein>
<dbReference type="Proteomes" id="UP000262056">
    <property type="component" value="Unassembled WGS sequence"/>
</dbReference>
<name>A0A656PNB8_UNCKA</name>
<keyword evidence="1" id="KW-0812">Transmembrane</keyword>
<organism evidence="2 3">
    <name type="scientific">candidate division WWE3 bacterium</name>
    <dbReference type="NCBI Taxonomy" id="2053526"/>
    <lineage>
        <taxon>Bacteria</taxon>
        <taxon>Katanobacteria</taxon>
    </lineage>
</organism>
<feature type="transmembrane region" description="Helical" evidence="1">
    <location>
        <begin position="153"/>
        <end position="173"/>
    </location>
</feature>
<gene>
    <name evidence="2" type="ORF">DIU24_04395</name>
</gene>
<feature type="transmembrane region" description="Helical" evidence="1">
    <location>
        <begin position="305"/>
        <end position="331"/>
    </location>
</feature>
<keyword evidence="1" id="KW-0472">Membrane</keyword>
<feature type="transmembrane region" description="Helical" evidence="1">
    <location>
        <begin position="343"/>
        <end position="363"/>
    </location>
</feature>
<comment type="caution">
    <text evidence="2">The sequence shown here is derived from an EMBL/GenBank/DDBJ whole genome shotgun (WGS) entry which is preliminary data.</text>
</comment>
<dbReference type="AlphaFoldDB" id="A0A656PNB8"/>
<feature type="transmembrane region" description="Helical" evidence="1">
    <location>
        <begin position="274"/>
        <end position="293"/>
    </location>
</feature>
<evidence type="ECO:0000256" key="1">
    <source>
        <dbReference type="SAM" id="Phobius"/>
    </source>
</evidence>
<dbReference type="EMBL" id="DQFB01000007">
    <property type="protein sequence ID" value="HCQ40909.1"/>
    <property type="molecule type" value="Genomic_DNA"/>
</dbReference>
<keyword evidence="1" id="KW-1133">Transmembrane helix</keyword>
<feature type="transmembrane region" description="Helical" evidence="1">
    <location>
        <begin position="221"/>
        <end position="239"/>
    </location>
</feature>